<gene>
    <name evidence="1" type="ORF">ACFPFU_10410</name>
</gene>
<dbReference type="RefSeq" id="WP_377064203.1">
    <property type="nucleotide sequence ID" value="NZ_JBHSJJ010000005.1"/>
</dbReference>
<reference evidence="2" key="1">
    <citation type="journal article" date="2019" name="Int. J. Syst. Evol. Microbiol.">
        <title>The Global Catalogue of Microorganisms (GCM) 10K type strain sequencing project: providing services to taxonomists for standard genome sequencing and annotation.</title>
        <authorList>
            <consortium name="The Broad Institute Genomics Platform"/>
            <consortium name="The Broad Institute Genome Sequencing Center for Infectious Disease"/>
            <person name="Wu L."/>
            <person name="Ma J."/>
        </authorList>
    </citation>
    <scope>NUCLEOTIDE SEQUENCE [LARGE SCALE GENOMIC DNA]</scope>
    <source>
        <strain evidence="2">CGMCC 4.7466</strain>
    </source>
</reference>
<proteinExistence type="predicted"/>
<accession>A0ABV9T0A9</accession>
<name>A0ABV9T0A9_9BACT</name>
<organism evidence="1 2">
    <name type="scientific">Negadavirga shengliensis</name>
    <dbReference type="NCBI Taxonomy" id="1389218"/>
    <lineage>
        <taxon>Bacteria</taxon>
        <taxon>Pseudomonadati</taxon>
        <taxon>Bacteroidota</taxon>
        <taxon>Cytophagia</taxon>
        <taxon>Cytophagales</taxon>
        <taxon>Cyclobacteriaceae</taxon>
        <taxon>Negadavirga</taxon>
    </lineage>
</organism>
<comment type="caution">
    <text evidence="1">The sequence shown here is derived from an EMBL/GenBank/DDBJ whole genome shotgun (WGS) entry which is preliminary data.</text>
</comment>
<protein>
    <submittedName>
        <fullName evidence="1">Uncharacterized protein</fullName>
    </submittedName>
</protein>
<dbReference type="Proteomes" id="UP001595818">
    <property type="component" value="Unassembled WGS sequence"/>
</dbReference>
<keyword evidence="2" id="KW-1185">Reference proteome</keyword>
<evidence type="ECO:0000313" key="1">
    <source>
        <dbReference type="EMBL" id="MFC4872101.1"/>
    </source>
</evidence>
<dbReference type="EMBL" id="JBHSJJ010000005">
    <property type="protein sequence ID" value="MFC4872101.1"/>
    <property type="molecule type" value="Genomic_DNA"/>
</dbReference>
<sequence>MYPLTEQGVIQKQNDLNNLSDEQLLTEAKSMCSDFKNWLSNNFDLLPNEVDYLNTVPENVLFGWGAQLGVIVICRGDLEVEFPPHDPQRTKQVDVSNKDSLVSYKPGGDTVMEAQGLVKWEYQD</sequence>
<evidence type="ECO:0000313" key="2">
    <source>
        <dbReference type="Proteomes" id="UP001595818"/>
    </source>
</evidence>